<protein>
    <submittedName>
        <fullName evidence="1">Uncharacterized protein</fullName>
    </submittedName>
</protein>
<evidence type="ECO:0000313" key="1">
    <source>
        <dbReference type="EMBL" id="KYO21850.1"/>
    </source>
</evidence>
<accession>A0A151MBR5</accession>
<proteinExistence type="predicted"/>
<dbReference type="AlphaFoldDB" id="A0A151MBR5"/>
<dbReference type="Proteomes" id="UP000050525">
    <property type="component" value="Unassembled WGS sequence"/>
</dbReference>
<keyword evidence="2" id="KW-1185">Reference proteome</keyword>
<comment type="caution">
    <text evidence="1">The sequence shown here is derived from an EMBL/GenBank/DDBJ whole genome shotgun (WGS) entry which is preliminary data.</text>
</comment>
<dbReference type="EMBL" id="AKHW03006283">
    <property type="protein sequence ID" value="KYO21850.1"/>
    <property type="molecule type" value="Genomic_DNA"/>
</dbReference>
<gene>
    <name evidence="1" type="ORF">Y1Q_0000532</name>
</gene>
<evidence type="ECO:0000313" key="2">
    <source>
        <dbReference type="Proteomes" id="UP000050525"/>
    </source>
</evidence>
<reference evidence="1 2" key="1">
    <citation type="journal article" date="2012" name="Genome Biol.">
        <title>Sequencing three crocodilian genomes to illuminate the evolution of archosaurs and amniotes.</title>
        <authorList>
            <person name="St John J.A."/>
            <person name="Braun E.L."/>
            <person name="Isberg S.R."/>
            <person name="Miles L.G."/>
            <person name="Chong A.Y."/>
            <person name="Gongora J."/>
            <person name="Dalzell P."/>
            <person name="Moran C."/>
            <person name="Bed'hom B."/>
            <person name="Abzhanov A."/>
            <person name="Burgess S.C."/>
            <person name="Cooksey A.M."/>
            <person name="Castoe T.A."/>
            <person name="Crawford N.G."/>
            <person name="Densmore L.D."/>
            <person name="Drew J.C."/>
            <person name="Edwards S.V."/>
            <person name="Faircloth B.C."/>
            <person name="Fujita M.K."/>
            <person name="Greenwold M.J."/>
            <person name="Hoffmann F.G."/>
            <person name="Howard J.M."/>
            <person name="Iguchi T."/>
            <person name="Janes D.E."/>
            <person name="Khan S.Y."/>
            <person name="Kohno S."/>
            <person name="de Koning A.J."/>
            <person name="Lance S.L."/>
            <person name="McCarthy F.M."/>
            <person name="McCormack J.E."/>
            <person name="Merchant M.E."/>
            <person name="Peterson D.G."/>
            <person name="Pollock D.D."/>
            <person name="Pourmand N."/>
            <person name="Raney B.J."/>
            <person name="Roessler K.A."/>
            <person name="Sanford J.R."/>
            <person name="Sawyer R.H."/>
            <person name="Schmidt C.J."/>
            <person name="Triplett E.W."/>
            <person name="Tuberville T.D."/>
            <person name="Venegas-Anaya M."/>
            <person name="Howard J.T."/>
            <person name="Jarvis E.D."/>
            <person name="Guillette L.J.Jr."/>
            <person name="Glenn T.C."/>
            <person name="Green R.E."/>
            <person name="Ray D.A."/>
        </authorList>
    </citation>
    <scope>NUCLEOTIDE SEQUENCE [LARGE SCALE GENOMIC DNA]</scope>
    <source>
        <strain evidence="1">KSC_2009_1</strain>
    </source>
</reference>
<sequence>MKGSGSRSGLPFTHSFHLVQVAKWVEGSWESWSQSPVCWSILPTWNGTAREEGAAIGVPRGRLAPSGEPAFSFQLLKKISQLYFRAQREHVE</sequence>
<organism evidence="1 2">
    <name type="scientific">Alligator mississippiensis</name>
    <name type="common">American alligator</name>
    <dbReference type="NCBI Taxonomy" id="8496"/>
    <lineage>
        <taxon>Eukaryota</taxon>
        <taxon>Metazoa</taxon>
        <taxon>Chordata</taxon>
        <taxon>Craniata</taxon>
        <taxon>Vertebrata</taxon>
        <taxon>Euteleostomi</taxon>
        <taxon>Archelosauria</taxon>
        <taxon>Archosauria</taxon>
        <taxon>Crocodylia</taxon>
        <taxon>Alligatoridae</taxon>
        <taxon>Alligatorinae</taxon>
        <taxon>Alligator</taxon>
    </lineage>
</organism>
<name>A0A151MBR5_ALLMI</name>